<evidence type="ECO:0000259" key="1">
    <source>
        <dbReference type="Pfam" id="PF01872"/>
    </source>
</evidence>
<dbReference type="EMBL" id="JACHML010000001">
    <property type="protein sequence ID" value="MBB6391402.1"/>
    <property type="molecule type" value="Genomic_DNA"/>
</dbReference>
<feature type="domain" description="Bacterial bifunctional deaminase-reductase C-terminal" evidence="1">
    <location>
        <begin position="3"/>
        <end position="176"/>
    </location>
</feature>
<dbReference type="Pfam" id="PF01872">
    <property type="entry name" value="RibD_C"/>
    <property type="match status" value="1"/>
</dbReference>
<reference evidence="2 3" key="1">
    <citation type="submission" date="2020-08" db="EMBL/GenBank/DDBJ databases">
        <title>Sequencing the genomes of 1000 actinobacteria strains.</title>
        <authorList>
            <person name="Klenk H.-P."/>
        </authorList>
    </citation>
    <scope>NUCLEOTIDE SEQUENCE [LARGE SCALE GENOMIC DNA]</scope>
    <source>
        <strain evidence="2 3">DSM 12511</strain>
    </source>
</reference>
<dbReference type="GO" id="GO:0009231">
    <property type="term" value="P:riboflavin biosynthetic process"/>
    <property type="evidence" value="ECO:0007669"/>
    <property type="project" value="InterPro"/>
</dbReference>
<protein>
    <submittedName>
        <fullName evidence="2">Dihydrofolate reductase</fullName>
    </submittedName>
</protein>
<dbReference type="InterPro" id="IPR002734">
    <property type="entry name" value="RibDG_C"/>
</dbReference>
<comment type="caution">
    <text evidence="2">The sequence shown here is derived from an EMBL/GenBank/DDBJ whole genome shotgun (WGS) entry which is preliminary data.</text>
</comment>
<dbReference type="RefSeq" id="WP_184750550.1">
    <property type="nucleotide sequence ID" value="NZ_BAAAJR010000007.1"/>
</dbReference>
<dbReference type="InterPro" id="IPR024072">
    <property type="entry name" value="DHFR-like_dom_sf"/>
</dbReference>
<keyword evidence="3" id="KW-1185">Reference proteome</keyword>
<dbReference type="SUPFAM" id="SSF53597">
    <property type="entry name" value="Dihydrofolate reductase-like"/>
    <property type="match status" value="1"/>
</dbReference>
<dbReference type="AlphaFoldDB" id="A0A7X0FQS1"/>
<proteinExistence type="predicted"/>
<gene>
    <name evidence="2" type="ORF">HD594_001715</name>
</gene>
<name>A0A7X0FQS1_9MICO</name>
<organism evidence="2 3">
    <name type="scientific">Microbacterium thalassium</name>
    <dbReference type="NCBI Taxonomy" id="362649"/>
    <lineage>
        <taxon>Bacteria</taxon>
        <taxon>Bacillati</taxon>
        <taxon>Actinomycetota</taxon>
        <taxon>Actinomycetes</taxon>
        <taxon>Micrococcales</taxon>
        <taxon>Microbacteriaceae</taxon>
        <taxon>Microbacterium</taxon>
    </lineage>
</organism>
<accession>A0A7X0FQS1</accession>
<dbReference type="Proteomes" id="UP000537775">
    <property type="component" value="Unassembled WGS sequence"/>
</dbReference>
<evidence type="ECO:0000313" key="2">
    <source>
        <dbReference type="EMBL" id="MBB6391402.1"/>
    </source>
</evidence>
<evidence type="ECO:0000313" key="3">
    <source>
        <dbReference type="Proteomes" id="UP000537775"/>
    </source>
</evidence>
<sequence>MGHVRYGMLQSLDGYVASEEGELVLPPPGPALHQHFNDELRSTSLLVYGRRMWEIMRYWAGGDPDRDEVAAEFADLWQRTPKVVVSRTVTDAGPGVTVVREDVVATIGTMVDKIAGDIEVAGPDLAATLGRAGLIDEYRLYVQPVVLGGGMPMFAEGFRPHVRFAGAESLPGDVVLLRYSRGI</sequence>
<dbReference type="GO" id="GO:0008703">
    <property type="term" value="F:5-amino-6-(5-phosphoribosylamino)uracil reductase activity"/>
    <property type="evidence" value="ECO:0007669"/>
    <property type="project" value="InterPro"/>
</dbReference>
<dbReference type="Gene3D" id="3.40.430.10">
    <property type="entry name" value="Dihydrofolate Reductase, subunit A"/>
    <property type="match status" value="1"/>
</dbReference>